<dbReference type="InterPro" id="IPR014001">
    <property type="entry name" value="Helicase_ATP-bd"/>
</dbReference>
<keyword evidence="1" id="KW-0378">Hydrolase</keyword>
<evidence type="ECO:0000313" key="3">
    <source>
        <dbReference type="EMBL" id="MCU7379743.1"/>
    </source>
</evidence>
<dbReference type="InterPro" id="IPR000330">
    <property type="entry name" value="SNF2_N"/>
</dbReference>
<sequence>MHQLGGHTNVIICQKSKVDDWINHIRDHYPDMQAWDGTKADQLKKFLTTPHHHAHVLIINYELVFRRPNLKDLWIDTLMLDESSLITNEQAKRSKFIMGLTYKNLILLSGTPTNGKYELLWSQLHMLGWNISKELYWKQYVDVEYQNDQGFPIKIVRGYKNVDRLKAKMTEYGCRFLKTEEVMDLPEQTDQYIYIPPTKEYKKFINTRIINIDGVDLVGDTTLTKILYERQLCGQYNRDKLRAFEDLLQSTDDRIIVFYNFNAELDKLISICEDLSKPYSVVNGQHKDLTAYYDKSSSITLIQYQAGAMGLNLQLSNKIIYFTLPLGKGSCGLWEQSKKRIHRIGQTEPCFYYYLLCRDSIEMKNLAALKRGVDLTDELFRKEVRR</sequence>
<evidence type="ECO:0000256" key="1">
    <source>
        <dbReference type="ARBA" id="ARBA00022801"/>
    </source>
</evidence>
<dbReference type="Pfam" id="PF00176">
    <property type="entry name" value="SNF2-rel_dom"/>
    <property type="match status" value="1"/>
</dbReference>
<dbReference type="InterPro" id="IPR038718">
    <property type="entry name" value="SNF2-like_sf"/>
</dbReference>
<keyword evidence="4" id="KW-1185">Reference proteome</keyword>
<organism evidence="3 4">
    <name type="scientific">Hominibacterium faecale</name>
    <dbReference type="NCBI Taxonomy" id="2839743"/>
    <lineage>
        <taxon>Bacteria</taxon>
        <taxon>Bacillati</taxon>
        <taxon>Bacillota</taxon>
        <taxon>Clostridia</taxon>
        <taxon>Peptostreptococcales</taxon>
        <taxon>Anaerovoracaceae</taxon>
        <taxon>Hominibacterium</taxon>
    </lineage>
</organism>
<accession>A0A9J6QW01</accession>
<dbReference type="InterPro" id="IPR027417">
    <property type="entry name" value="P-loop_NTPase"/>
</dbReference>
<dbReference type="Gene3D" id="3.40.50.10810">
    <property type="entry name" value="Tandem AAA-ATPase domain"/>
    <property type="match status" value="1"/>
</dbReference>
<dbReference type="GO" id="GO:0016787">
    <property type="term" value="F:hydrolase activity"/>
    <property type="evidence" value="ECO:0007669"/>
    <property type="project" value="UniProtKB-KW"/>
</dbReference>
<dbReference type="AlphaFoldDB" id="A0A9J6QW01"/>
<evidence type="ECO:0000259" key="2">
    <source>
        <dbReference type="PROSITE" id="PS51192"/>
    </source>
</evidence>
<dbReference type="Proteomes" id="UP001065549">
    <property type="component" value="Unassembled WGS sequence"/>
</dbReference>
<dbReference type="InterPro" id="IPR001650">
    <property type="entry name" value="Helicase_C-like"/>
</dbReference>
<comment type="caution">
    <text evidence="3">The sequence shown here is derived from an EMBL/GenBank/DDBJ whole genome shotgun (WGS) entry which is preliminary data.</text>
</comment>
<dbReference type="GO" id="GO:0005524">
    <property type="term" value="F:ATP binding"/>
    <property type="evidence" value="ECO:0007669"/>
    <property type="project" value="InterPro"/>
</dbReference>
<dbReference type="Pfam" id="PF00271">
    <property type="entry name" value="Helicase_C"/>
    <property type="match status" value="1"/>
</dbReference>
<gene>
    <name evidence="3" type="ORF">OBO34_15460</name>
</gene>
<dbReference type="PROSITE" id="PS51192">
    <property type="entry name" value="HELICASE_ATP_BIND_1"/>
    <property type="match status" value="1"/>
</dbReference>
<reference evidence="3" key="1">
    <citation type="submission" date="2022-09" db="EMBL/GenBank/DDBJ databases">
        <title>Culturomic study of gut microbiota in children with autism spectrum disorder.</title>
        <authorList>
            <person name="Efimov B.A."/>
            <person name="Chaplin A.V."/>
            <person name="Sokolova S.R."/>
            <person name="Pikina A.P."/>
            <person name="Korzhanova M."/>
            <person name="Belova V."/>
            <person name="Korostin D."/>
        </authorList>
    </citation>
    <scope>NUCLEOTIDE SEQUENCE</scope>
    <source>
        <strain evidence="3">ASD5510</strain>
    </source>
</reference>
<dbReference type="SUPFAM" id="SSF52540">
    <property type="entry name" value="P-loop containing nucleoside triphosphate hydrolases"/>
    <property type="match status" value="2"/>
</dbReference>
<dbReference type="RefSeq" id="WP_269478644.1">
    <property type="nucleotide sequence ID" value="NZ_JAOSHN010000006.1"/>
</dbReference>
<protein>
    <submittedName>
        <fullName evidence="3">SNF2-related protein</fullName>
    </submittedName>
</protein>
<evidence type="ECO:0000313" key="4">
    <source>
        <dbReference type="Proteomes" id="UP001065549"/>
    </source>
</evidence>
<name>A0A9J6QW01_9FIRM</name>
<proteinExistence type="predicted"/>
<dbReference type="EMBL" id="JAOSHN010000006">
    <property type="protein sequence ID" value="MCU7379743.1"/>
    <property type="molecule type" value="Genomic_DNA"/>
</dbReference>
<feature type="domain" description="Helicase ATP-binding" evidence="2">
    <location>
        <begin position="1"/>
        <end position="130"/>
    </location>
</feature>
<dbReference type="Gene3D" id="3.40.50.300">
    <property type="entry name" value="P-loop containing nucleotide triphosphate hydrolases"/>
    <property type="match status" value="1"/>
</dbReference>
<dbReference type="CDD" id="cd18793">
    <property type="entry name" value="SF2_C_SNF"/>
    <property type="match status" value="1"/>
</dbReference>
<dbReference type="InterPro" id="IPR049730">
    <property type="entry name" value="SNF2/RAD54-like_C"/>
</dbReference>
<dbReference type="PANTHER" id="PTHR10799">
    <property type="entry name" value="SNF2/RAD54 HELICASE FAMILY"/>
    <property type="match status" value="1"/>
</dbReference>